<evidence type="ECO:0000259" key="3">
    <source>
        <dbReference type="Pfam" id="PF13205"/>
    </source>
</evidence>
<dbReference type="Gene3D" id="2.60.40.10">
    <property type="entry name" value="Immunoglobulins"/>
    <property type="match status" value="8"/>
</dbReference>
<organism evidence="4 5">
    <name type="scientific">Nocardioides zeicaulis</name>
    <dbReference type="NCBI Taxonomy" id="1776857"/>
    <lineage>
        <taxon>Bacteria</taxon>
        <taxon>Bacillati</taxon>
        <taxon>Actinomycetota</taxon>
        <taxon>Actinomycetes</taxon>
        <taxon>Propionibacteriales</taxon>
        <taxon>Nocardioidaceae</taxon>
        <taxon>Nocardioides</taxon>
    </lineage>
</organism>
<dbReference type="InterPro" id="IPR036116">
    <property type="entry name" value="FN3_sf"/>
</dbReference>
<sequence length="972" mass="104871">MRRLVPAVRSRSRRVVTASLGLAVAVSGLATAVPTASAATAPKAPTALAVRLPNSATPVLTWERSTGATSYQIQIDNDSSFSSTEISENTRNARYVPTRNLTRGTQNWRVRSERGGVYSAWTTGTFTVSPVTVPVPTAPANGAVLPQPDAPPLLRWQTSRGAVSYTVEVDGDADFIGAKSYTTRTTSFAVPEALPAGDYFWKVTATLEGGFNSQPSPTSSFVLNALPSPRLTYPIDDINVAIEDVVFDWEPVPGAITYDLQVATDSTFNNFAFKADNLYGSRYSPATTLYNDQFWWRVRAVDLAGQPTAWSTARFSFQRKWPQYAQAQWPTGLLSTPDASVAPSDGDKMFFQWSPVKHASRYELAVALDRNFSSSTRTCITASTTYAPRDGSDCTFSPGTIFYWKVRPLDDPYPGGLPGVFSDIQKVKWGTPRAIGTPPASADSQVAGLRASTTGVGAMSSDSCGVKACGSISTTPVLSWDKMDGASSYLVYYANDANFTTTPAGTTYFTTTNNVFALRDSDPKKALPESQAGLPYFWYVRPCWTQNVEGSPCGPDPVSNRDDPTLGWHSFVKTSPAVSGLQSSDPAGSDITFTWNDYYDTNQAAGNVTFAYPGQQTAKQYRIQVDDERSFAEPLVDQAVVDQATYTAGDRLYPEGRLYWRVQAIDAQDNGLTWSDPVELVKSSPAPTLLSPIGNAAVAGAAPLQWAPQPFARSYEVEVYTNGDTAFSPPNRVISAAVSNPAYSPTEPLPASSTPYVWRVRRIDSRGNQGPWSSGTFVSLGSAPEPLAPAAGAMQAFDGSYFEWSDVPGAASYQLSVRSATENLLWTTVGTAFAPSELHTGSFTWQVTALDASGRRLGTSAARSFWVDADAPRVKKVSPGKLTPKSTLKVTFSEAVKGASKKTVTLMKANAKGKFKTKVKAKVKVVKKGRQVLIDPKGRLKRGTYQIVFTTNRIKDRAGNKLVDVTAAVPGL</sequence>
<evidence type="ECO:0000313" key="5">
    <source>
        <dbReference type="Proteomes" id="UP001589698"/>
    </source>
</evidence>
<evidence type="ECO:0000256" key="1">
    <source>
        <dbReference type="ARBA" id="ARBA00022729"/>
    </source>
</evidence>
<name>A0ABV6DX89_9ACTN</name>
<feature type="domain" description="SbsA Ig-like" evidence="3">
    <location>
        <begin position="868"/>
        <end position="963"/>
    </location>
</feature>
<reference evidence="4 5" key="1">
    <citation type="submission" date="2024-09" db="EMBL/GenBank/DDBJ databases">
        <authorList>
            <person name="Sun Q."/>
            <person name="Mori K."/>
        </authorList>
    </citation>
    <scope>NUCLEOTIDE SEQUENCE [LARGE SCALE GENOMIC DNA]</scope>
    <source>
        <strain evidence="4 5">CCM 8654</strain>
    </source>
</reference>
<dbReference type="EMBL" id="JBHLXH010000001">
    <property type="protein sequence ID" value="MFC0221351.1"/>
    <property type="molecule type" value="Genomic_DNA"/>
</dbReference>
<dbReference type="RefSeq" id="WP_378517045.1">
    <property type="nucleotide sequence ID" value="NZ_CBCSDI010000015.1"/>
</dbReference>
<dbReference type="InterPro" id="IPR032812">
    <property type="entry name" value="SbsA_Ig"/>
</dbReference>
<protein>
    <submittedName>
        <fullName evidence="4">Ig-like domain-containing protein</fullName>
    </submittedName>
</protein>
<proteinExistence type="predicted"/>
<dbReference type="Pfam" id="PF13205">
    <property type="entry name" value="Big_5"/>
    <property type="match status" value="1"/>
</dbReference>
<dbReference type="SUPFAM" id="SSF49265">
    <property type="entry name" value="Fibronectin type III"/>
    <property type="match status" value="1"/>
</dbReference>
<dbReference type="Proteomes" id="UP001589698">
    <property type="component" value="Unassembled WGS sequence"/>
</dbReference>
<feature type="chain" id="PRO_5047263041" evidence="2">
    <location>
        <begin position="33"/>
        <end position="972"/>
    </location>
</feature>
<keyword evidence="1 2" id="KW-0732">Signal</keyword>
<keyword evidence="5" id="KW-1185">Reference proteome</keyword>
<gene>
    <name evidence="4" type="ORF">ACFFJG_02565</name>
</gene>
<dbReference type="InterPro" id="IPR013783">
    <property type="entry name" value="Ig-like_fold"/>
</dbReference>
<feature type="signal peptide" evidence="2">
    <location>
        <begin position="1"/>
        <end position="32"/>
    </location>
</feature>
<evidence type="ECO:0000256" key="2">
    <source>
        <dbReference type="SAM" id="SignalP"/>
    </source>
</evidence>
<dbReference type="Gene3D" id="2.60.40.1220">
    <property type="match status" value="1"/>
</dbReference>
<accession>A0ABV6DX89</accession>
<evidence type="ECO:0000313" key="4">
    <source>
        <dbReference type="EMBL" id="MFC0221351.1"/>
    </source>
</evidence>
<dbReference type="InterPro" id="IPR014755">
    <property type="entry name" value="Cu-Rt/internalin_Ig-like"/>
</dbReference>
<comment type="caution">
    <text evidence="4">The sequence shown here is derived from an EMBL/GenBank/DDBJ whole genome shotgun (WGS) entry which is preliminary data.</text>
</comment>